<dbReference type="RefSeq" id="WP_189051799.1">
    <property type="nucleotide sequence ID" value="NZ_BMJQ01000021.1"/>
</dbReference>
<organism evidence="1 2">
    <name type="scientific">Aliidongia dinghuensis</name>
    <dbReference type="NCBI Taxonomy" id="1867774"/>
    <lineage>
        <taxon>Bacteria</taxon>
        <taxon>Pseudomonadati</taxon>
        <taxon>Pseudomonadota</taxon>
        <taxon>Alphaproteobacteria</taxon>
        <taxon>Rhodospirillales</taxon>
        <taxon>Dongiaceae</taxon>
        <taxon>Aliidongia</taxon>
    </lineage>
</organism>
<reference evidence="1" key="2">
    <citation type="submission" date="2020-09" db="EMBL/GenBank/DDBJ databases">
        <authorList>
            <person name="Sun Q."/>
            <person name="Zhou Y."/>
        </authorList>
    </citation>
    <scope>NUCLEOTIDE SEQUENCE</scope>
    <source>
        <strain evidence="1">CGMCC 1.15725</strain>
    </source>
</reference>
<dbReference type="PANTHER" id="PTHR36529:SF1">
    <property type="entry name" value="GLYCOSYLTRANSFERASE"/>
    <property type="match status" value="1"/>
</dbReference>
<accession>A0A8J2YZY1</accession>
<sequence length="273" mass="28816">MDQARRDTCALAVMAKAPRNGEVKTRLVPPLHVAEAAALSACFLKDIAANFMAAAETVPIAGFIAYSPPGSEALFRDLVPPEIGLLPPRSVGLANSLPDAVEDLLGAGYGGVCLVNADSPTLPTSVLVEAVRALQAPGDRVVLGPAFDGGYYLIGLKRLHRRLFEDIAWSTERVFRQTMERAQSIALDTVTLPSWYDVDDAASLEWLCREILGGRRPPGCARPGYAAPDTSAYLQSLAAAGYGRRLGLEALGIDALGIDTLGTELGAVGHVPP</sequence>
<proteinExistence type="predicted"/>
<keyword evidence="2" id="KW-1185">Reference proteome</keyword>
<dbReference type="SUPFAM" id="SSF53448">
    <property type="entry name" value="Nucleotide-diphospho-sugar transferases"/>
    <property type="match status" value="1"/>
</dbReference>
<dbReference type="NCBIfam" id="TIGR04282">
    <property type="entry name" value="glyco_like_cofC"/>
    <property type="match status" value="1"/>
</dbReference>
<evidence type="ECO:0000313" key="1">
    <source>
        <dbReference type="EMBL" id="GGF44997.1"/>
    </source>
</evidence>
<gene>
    <name evidence="1" type="ORF">GCM10011611_59280</name>
</gene>
<dbReference type="EMBL" id="BMJQ01000021">
    <property type="protein sequence ID" value="GGF44997.1"/>
    <property type="molecule type" value="Genomic_DNA"/>
</dbReference>
<dbReference type="Gene3D" id="3.90.550.10">
    <property type="entry name" value="Spore Coat Polysaccharide Biosynthesis Protein SpsA, Chain A"/>
    <property type="match status" value="1"/>
</dbReference>
<dbReference type="AlphaFoldDB" id="A0A8J2YZY1"/>
<reference evidence="1" key="1">
    <citation type="journal article" date="2014" name="Int. J. Syst. Evol. Microbiol.">
        <title>Complete genome sequence of Corynebacterium casei LMG S-19264T (=DSM 44701T), isolated from a smear-ripened cheese.</title>
        <authorList>
            <consortium name="US DOE Joint Genome Institute (JGI-PGF)"/>
            <person name="Walter F."/>
            <person name="Albersmeier A."/>
            <person name="Kalinowski J."/>
            <person name="Ruckert C."/>
        </authorList>
    </citation>
    <scope>NUCLEOTIDE SEQUENCE</scope>
    <source>
        <strain evidence="1">CGMCC 1.15725</strain>
    </source>
</reference>
<dbReference type="Pfam" id="PF09837">
    <property type="entry name" value="DUF2064"/>
    <property type="match status" value="1"/>
</dbReference>
<dbReference type="InterPro" id="IPR029044">
    <property type="entry name" value="Nucleotide-diphossugar_trans"/>
</dbReference>
<comment type="caution">
    <text evidence="1">The sequence shown here is derived from an EMBL/GenBank/DDBJ whole genome shotgun (WGS) entry which is preliminary data.</text>
</comment>
<dbReference type="PANTHER" id="PTHR36529">
    <property type="entry name" value="SLL1095 PROTEIN"/>
    <property type="match status" value="1"/>
</dbReference>
<name>A0A8J2YZY1_9PROT</name>
<evidence type="ECO:0000313" key="2">
    <source>
        <dbReference type="Proteomes" id="UP000646365"/>
    </source>
</evidence>
<evidence type="ECO:0008006" key="3">
    <source>
        <dbReference type="Google" id="ProtNLM"/>
    </source>
</evidence>
<dbReference type="InterPro" id="IPR018641">
    <property type="entry name" value="Trfase_1_rSAM/seldom-assoc"/>
</dbReference>
<dbReference type="Proteomes" id="UP000646365">
    <property type="component" value="Unassembled WGS sequence"/>
</dbReference>
<protein>
    <recommendedName>
        <fullName evidence="3">Glycosyltransferase</fullName>
    </recommendedName>
</protein>